<feature type="domain" description="Metallo-beta-lactamase" evidence="6">
    <location>
        <begin position="120"/>
        <end position="306"/>
    </location>
</feature>
<evidence type="ECO:0000313" key="7">
    <source>
        <dbReference type="EMBL" id="RKP14710.1"/>
    </source>
</evidence>
<keyword evidence="4" id="KW-0862">Zinc</keyword>
<dbReference type="Pfam" id="PF00515">
    <property type="entry name" value="TPR_1"/>
    <property type="match status" value="1"/>
</dbReference>
<dbReference type="GO" id="GO:0016787">
    <property type="term" value="F:hydrolase activity"/>
    <property type="evidence" value="ECO:0007669"/>
    <property type="project" value="UniProtKB-KW"/>
</dbReference>
<evidence type="ECO:0000256" key="1">
    <source>
        <dbReference type="ARBA" id="ARBA00001947"/>
    </source>
</evidence>
<dbReference type="SUPFAM" id="SSF48452">
    <property type="entry name" value="TPR-like"/>
    <property type="match status" value="1"/>
</dbReference>
<accession>A0A4P9Y9K5</accession>
<evidence type="ECO:0000256" key="3">
    <source>
        <dbReference type="ARBA" id="ARBA00022801"/>
    </source>
</evidence>
<dbReference type="OrthoDB" id="515692at2759"/>
<evidence type="ECO:0000259" key="6">
    <source>
        <dbReference type="SMART" id="SM00849"/>
    </source>
</evidence>
<reference evidence="8" key="1">
    <citation type="journal article" date="2018" name="Nat. Microbiol.">
        <title>Leveraging single-cell genomics to expand the fungal tree of life.</title>
        <authorList>
            <person name="Ahrendt S.R."/>
            <person name="Quandt C.A."/>
            <person name="Ciobanu D."/>
            <person name="Clum A."/>
            <person name="Salamov A."/>
            <person name="Andreopoulos B."/>
            <person name="Cheng J.F."/>
            <person name="Woyke T."/>
            <person name="Pelin A."/>
            <person name="Henrissat B."/>
            <person name="Reynolds N.K."/>
            <person name="Benny G.L."/>
            <person name="Smith M.E."/>
            <person name="James T.Y."/>
            <person name="Grigoriev I.V."/>
        </authorList>
    </citation>
    <scope>NUCLEOTIDE SEQUENCE [LARGE SCALE GENOMIC DNA]</scope>
</reference>
<evidence type="ECO:0000256" key="2">
    <source>
        <dbReference type="ARBA" id="ARBA00022723"/>
    </source>
</evidence>
<dbReference type="InterPro" id="IPR051453">
    <property type="entry name" value="MBL_Glyoxalase_II"/>
</dbReference>
<keyword evidence="8" id="KW-1185">Reference proteome</keyword>
<comment type="cofactor">
    <cofactor evidence="1">
        <name>Zn(2+)</name>
        <dbReference type="ChEBI" id="CHEBI:29105"/>
    </cofactor>
</comment>
<feature type="non-terminal residue" evidence="7">
    <location>
        <position position="1"/>
    </location>
</feature>
<protein>
    <submittedName>
        <fullName evidence="7">Beta-lactamase-like protein</fullName>
    </submittedName>
</protein>
<dbReference type="PANTHER" id="PTHR46233">
    <property type="entry name" value="HYDROXYACYLGLUTATHIONE HYDROLASE GLOC"/>
    <property type="match status" value="1"/>
</dbReference>
<dbReference type="SMART" id="SM00028">
    <property type="entry name" value="TPR"/>
    <property type="match status" value="2"/>
</dbReference>
<dbReference type="GO" id="GO:0046872">
    <property type="term" value="F:metal ion binding"/>
    <property type="evidence" value="ECO:0007669"/>
    <property type="project" value="UniProtKB-KW"/>
</dbReference>
<dbReference type="InterPro" id="IPR019734">
    <property type="entry name" value="TPR_rpt"/>
</dbReference>
<dbReference type="Gene3D" id="3.60.15.10">
    <property type="entry name" value="Ribonuclease Z/Hydroxyacylglutathione hydrolase-like"/>
    <property type="match status" value="1"/>
</dbReference>
<dbReference type="AlphaFoldDB" id="A0A4P9Y9K5"/>
<gene>
    <name evidence="7" type="ORF">BJ684DRAFT_2733</name>
</gene>
<evidence type="ECO:0000256" key="5">
    <source>
        <dbReference type="PROSITE-ProRule" id="PRU00339"/>
    </source>
</evidence>
<sequence>LLHSNRSASHCMLGKYADAKEDAEIAIRIRPSWGKGFYRKGEALLGLRDYEEAIRCYEECLERDPTSPDARVGIANAAIKLEDARSGLFIRQILVGRDIASGRSLSPIQSRINEAATSMRNFIYLIGDRDTKKCVLIDACWDVNGLLKIVKQEGYELVGLIVTHHHFDHVGGVPPPPYDQFRIRVPGLASLMKKFPALTGYVHPEDIPRLKPDNPTLPLNRIIPTSDNFVLRLGERTILRFLHTPGHTPGSQCVLLNERRLISGDTLFLGCCGRLDLPGADRDSMWSSLQRLSEELDAETIIYPGHEYGGEWSTVGEERLAGALRP</sequence>
<dbReference type="SUPFAM" id="SSF56281">
    <property type="entry name" value="Metallo-hydrolase/oxidoreductase"/>
    <property type="match status" value="1"/>
</dbReference>
<feature type="repeat" description="TPR" evidence="5">
    <location>
        <begin position="34"/>
        <end position="67"/>
    </location>
</feature>
<dbReference type="EMBL" id="KZ987799">
    <property type="protein sequence ID" value="RKP14710.1"/>
    <property type="molecule type" value="Genomic_DNA"/>
</dbReference>
<dbReference type="CDD" id="cd16275">
    <property type="entry name" value="BaeB-like_MBL-fold"/>
    <property type="match status" value="1"/>
</dbReference>
<organism evidence="7 8">
    <name type="scientific">Piptocephalis cylindrospora</name>
    <dbReference type="NCBI Taxonomy" id="1907219"/>
    <lineage>
        <taxon>Eukaryota</taxon>
        <taxon>Fungi</taxon>
        <taxon>Fungi incertae sedis</taxon>
        <taxon>Zoopagomycota</taxon>
        <taxon>Zoopagomycotina</taxon>
        <taxon>Zoopagomycetes</taxon>
        <taxon>Zoopagales</taxon>
        <taxon>Piptocephalidaceae</taxon>
        <taxon>Piptocephalis</taxon>
    </lineage>
</organism>
<evidence type="ECO:0000313" key="8">
    <source>
        <dbReference type="Proteomes" id="UP000267251"/>
    </source>
</evidence>
<evidence type="ECO:0000256" key="4">
    <source>
        <dbReference type="ARBA" id="ARBA00022833"/>
    </source>
</evidence>
<dbReference type="InterPro" id="IPR036866">
    <property type="entry name" value="RibonucZ/Hydroxyglut_hydro"/>
</dbReference>
<feature type="non-terminal residue" evidence="7">
    <location>
        <position position="326"/>
    </location>
</feature>
<keyword evidence="5" id="KW-0802">TPR repeat</keyword>
<dbReference type="Proteomes" id="UP000267251">
    <property type="component" value="Unassembled WGS sequence"/>
</dbReference>
<name>A0A4P9Y9K5_9FUNG</name>
<keyword evidence="3" id="KW-0378">Hydrolase</keyword>
<dbReference type="Gene3D" id="1.25.40.10">
    <property type="entry name" value="Tetratricopeptide repeat domain"/>
    <property type="match status" value="1"/>
</dbReference>
<keyword evidence="2" id="KW-0479">Metal-binding</keyword>
<dbReference type="Pfam" id="PF00753">
    <property type="entry name" value="Lactamase_B"/>
    <property type="match status" value="1"/>
</dbReference>
<dbReference type="SMART" id="SM00849">
    <property type="entry name" value="Lactamase_B"/>
    <property type="match status" value="1"/>
</dbReference>
<dbReference type="PROSITE" id="PS50005">
    <property type="entry name" value="TPR"/>
    <property type="match status" value="1"/>
</dbReference>
<dbReference type="InterPro" id="IPR011990">
    <property type="entry name" value="TPR-like_helical_dom_sf"/>
</dbReference>
<dbReference type="InterPro" id="IPR001279">
    <property type="entry name" value="Metallo-B-lactamas"/>
</dbReference>
<proteinExistence type="predicted"/>
<dbReference type="PANTHER" id="PTHR46233:SF3">
    <property type="entry name" value="HYDROXYACYLGLUTATHIONE HYDROLASE GLOC"/>
    <property type="match status" value="1"/>
</dbReference>